<evidence type="ECO:0000256" key="3">
    <source>
        <dbReference type="ARBA" id="ARBA00022490"/>
    </source>
</evidence>
<name>A0A7J3UZK2_9CREN</name>
<dbReference type="PANTHER" id="PTHR43707">
    <property type="entry name" value="HISTIDYL-TRNA SYNTHETASE"/>
    <property type="match status" value="1"/>
</dbReference>
<evidence type="ECO:0000256" key="1">
    <source>
        <dbReference type="ARBA" id="ARBA00004496"/>
    </source>
</evidence>
<evidence type="ECO:0000256" key="4">
    <source>
        <dbReference type="ARBA" id="ARBA00023146"/>
    </source>
</evidence>
<dbReference type="HAMAP" id="MF_00125">
    <property type="entry name" value="HisZ"/>
    <property type="match status" value="1"/>
</dbReference>
<evidence type="ECO:0000259" key="6">
    <source>
        <dbReference type="Pfam" id="PF13393"/>
    </source>
</evidence>
<dbReference type="CDD" id="cd00773">
    <property type="entry name" value="HisRS-like_core"/>
    <property type="match status" value="1"/>
</dbReference>
<dbReference type="Pfam" id="PF13393">
    <property type="entry name" value="tRNA-synt_His"/>
    <property type="match status" value="1"/>
</dbReference>
<keyword evidence="4" id="KW-0436">Ligase</keyword>
<dbReference type="InterPro" id="IPR041715">
    <property type="entry name" value="HisRS-like_core"/>
</dbReference>
<dbReference type="InterPro" id="IPR004517">
    <property type="entry name" value="HisZ"/>
</dbReference>
<feature type="binding site" evidence="5">
    <location>
        <position position="235"/>
    </location>
    <ligand>
        <name>L-histidine</name>
        <dbReference type="ChEBI" id="CHEBI:57595"/>
    </ligand>
</feature>
<comment type="subcellular location">
    <subcellularLocation>
        <location evidence="1">Cytoplasm</location>
    </subcellularLocation>
</comment>
<feature type="binding site" evidence="5">
    <location>
        <position position="99"/>
    </location>
    <ligand>
        <name>L-histidine</name>
        <dbReference type="ChEBI" id="CHEBI:57595"/>
    </ligand>
</feature>
<feature type="binding site" evidence="5">
    <location>
        <position position="85"/>
    </location>
    <ligand>
        <name>L-histidine</name>
        <dbReference type="ChEBI" id="CHEBI:57595"/>
    </ligand>
</feature>
<evidence type="ECO:0000256" key="2">
    <source>
        <dbReference type="ARBA" id="ARBA00017399"/>
    </source>
</evidence>
<feature type="binding site" evidence="5">
    <location>
        <begin position="58"/>
        <end position="60"/>
    </location>
    <ligand>
        <name>L-histidine</name>
        <dbReference type="ChEBI" id="CHEBI:57595"/>
    </ligand>
</feature>
<sequence length="356" mass="39573">MIVEGRFREVLRKWGYKEVRTSTLDYFDIIRGGAGEGFTDSIFKVQDYDGRLLSLRGEVTTQIARMLASKAKDEGRLCYITNCIRYLESKNLSLREYWQAGAELIGGERISADAEAVALALEMLDSVGIRASVDLGSMGVIRRLMERYRIRDYKKLTRAIASKSIDDLRKLTTDSDALETFTLLMTKRGGADLIGEISKAAGCLEEEHEYFKSLYRALEAYGCASRVFVDLSTIREMAYYNGLVFEIFTPGMGLPIGGGGRYDAMMKDFGIDTAATGFALSIDLCLKALGGGDWGKNNETVRVYYKDGYREKAISLVRVLRGKGECCTLDAYRGEGRGILVGEKTIVLESGEEYAP</sequence>
<dbReference type="Gene3D" id="3.30.930.10">
    <property type="entry name" value="Bira Bifunctional Protein, Domain 2"/>
    <property type="match status" value="1"/>
</dbReference>
<dbReference type="GO" id="GO:0006427">
    <property type="term" value="P:histidyl-tRNA aminoacylation"/>
    <property type="evidence" value="ECO:0007669"/>
    <property type="project" value="TreeGrafter"/>
</dbReference>
<dbReference type="GO" id="GO:0004821">
    <property type="term" value="F:histidine-tRNA ligase activity"/>
    <property type="evidence" value="ECO:0007669"/>
    <property type="project" value="TreeGrafter"/>
</dbReference>
<reference evidence="7" key="1">
    <citation type="journal article" date="2020" name="mSystems">
        <title>Genome- and Community-Level Interaction Insights into Carbon Utilization and Element Cycling Functions of Hydrothermarchaeota in Hydrothermal Sediment.</title>
        <authorList>
            <person name="Zhou Z."/>
            <person name="Liu Y."/>
            <person name="Xu W."/>
            <person name="Pan J."/>
            <person name="Luo Z.H."/>
            <person name="Li M."/>
        </authorList>
    </citation>
    <scope>NUCLEOTIDE SEQUENCE [LARGE SCALE GENOMIC DNA]</scope>
    <source>
        <strain evidence="7">SpSt-1038</strain>
    </source>
</reference>
<keyword evidence="3" id="KW-0963">Cytoplasm</keyword>
<feature type="binding site" evidence="5">
    <location>
        <begin position="239"/>
        <end position="240"/>
    </location>
    <ligand>
        <name>L-histidine</name>
        <dbReference type="ChEBI" id="CHEBI:57595"/>
    </ligand>
</feature>
<dbReference type="EMBL" id="DRVT01000048">
    <property type="protein sequence ID" value="HHI49296.1"/>
    <property type="molecule type" value="Genomic_DNA"/>
</dbReference>
<dbReference type="PANTHER" id="PTHR43707:SF1">
    <property type="entry name" value="HISTIDINE--TRNA LIGASE, MITOCHONDRIAL-RELATED"/>
    <property type="match status" value="1"/>
</dbReference>
<evidence type="ECO:0000256" key="5">
    <source>
        <dbReference type="PIRSR" id="PIRSR001549-1"/>
    </source>
</evidence>
<accession>A0A7J3UZK2</accession>
<protein>
    <recommendedName>
        <fullName evidence="2">Histidine--tRNA ligase</fullName>
    </recommendedName>
</protein>
<dbReference type="GO" id="GO:0000105">
    <property type="term" value="P:L-histidine biosynthetic process"/>
    <property type="evidence" value="ECO:0007669"/>
    <property type="project" value="InterPro"/>
</dbReference>
<keyword evidence="4" id="KW-0030">Aminoacyl-tRNA synthetase</keyword>
<gene>
    <name evidence="7" type="ORF">ENL91_03900</name>
</gene>
<dbReference type="SUPFAM" id="SSF55681">
    <property type="entry name" value="Class II aaRS and biotin synthetases"/>
    <property type="match status" value="1"/>
</dbReference>
<feature type="domain" description="Class II Histidinyl-tRNA synthetase (HisRS)-like catalytic core" evidence="6">
    <location>
        <begin position="5"/>
        <end position="283"/>
    </location>
</feature>
<proteinExistence type="inferred from homology"/>
<organism evidence="7">
    <name type="scientific">Candidatus Methanosuratincola petrocarbonis</name>
    <name type="common">ex Vanwonterghem et al. 2016</name>
    <dbReference type="NCBI Taxonomy" id="1867261"/>
    <lineage>
        <taxon>Archaea</taxon>
        <taxon>Thermoproteota</taxon>
        <taxon>Methanosuratincolia</taxon>
        <taxon>Candidatus Methanomethylicales</taxon>
        <taxon>Candidatus Methanomethylicaceae</taxon>
        <taxon>Candidatus Methanosuratincola (ex Vanwonterghem et al. 2016)</taxon>
    </lineage>
</organism>
<dbReference type="InterPro" id="IPR004516">
    <property type="entry name" value="HisRS/HisZ"/>
</dbReference>
<dbReference type="GO" id="GO:0005737">
    <property type="term" value="C:cytoplasm"/>
    <property type="evidence" value="ECO:0007669"/>
    <property type="project" value="UniProtKB-SubCell"/>
</dbReference>
<dbReference type="PIRSF" id="PIRSF001549">
    <property type="entry name" value="His-tRNA_synth"/>
    <property type="match status" value="1"/>
</dbReference>
<comment type="caution">
    <text evidence="7">The sequence shown here is derived from an EMBL/GenBank/DDBJ whole genome shotgun (WGS) entry which is preliminary data.</text>
</comment>
<dbReference type="AlphaFoldDB" id="A0A7J3UZK2"/>
<evidence type="ECO:0000313" key="7">
    <source>
        <dbReference type="EMBL" id="HHI49296.1"/>
    </source>
</evidence>
<dbReference type="InterPro" id="IPR045864">
    <property type="entry name" value="aa-tRNA-synth_II/BPL/LPL"/>
</dbReference>
<feature type="binding site" evidence="5">
    <location>
        <position position="103"/>
    </location>
    <ligand>
        <name>L-histidine</name>
        <dbReference type="ChEBI" id="CHEBI:57595"/>
    </ligand>
</feature>